<keyword evidence="3" id="KW-1185">Reference proteome</keyword>
<protein>
    <recommendedName>
        <fullName evidence="4">Chromosome partition protein Smc</fullName>
    </recommendedName>
</protein>
<organism evidence="2 3">
    <name type="scientific">Blautia luti</name>
    <dbReference type="NCBI Taxonomy" id="89014"/>
    <lineage>
        <taxon>Bacteria</taxon>
        <taxon>Bacillati</taxon>
        <taxon>Bacillota</taxon>
        <taxon>Clostridia</taxon>
        <taxon>Lachnospirales</taxon>
        <taxon>Lachnospiraceae</taxon>
        <taxon>Blautia</taxon>
    </lineage>
</organism>
<dbReference type="Proteomes" id="UP000408482">
    <property type="component" value="Unassembled WGS sequence"/>
</dbReference>
<feature type="coiled-coil region" evidence="1">
    <location>
        <begin position="101"/>
        <end position="128"/>
    </location>
</feature>
<proteinExistence type="predicted"/>
<accession>A0A564W3Y7</accession>
<reference evidence="2 3" key="1">
    <citation type="submission" date="2019-07" db="EMBL/GenBank/DDBJ databases">
        <authorList>
            <person name="Hibberd C M."/>
            <person name="Gehrig L. J."/>
            <person name="Chang H.-W."/>
            <person name="Venkatesh S."/>
        </authorList>
    </citation>
    <scope>NUCLEOTIDE SEQUENCE [LARGE SCALE GENOMIC DNA]</scope>
    <source>
        <strain evidence="2">Blautia_luti_SSTS_Bg7063</strain>
    </source>
</reference>
<sequence length="158" mass="18229">MNFLTEHGIGSYGELESKLTAVSARRDAAHAEIKRVESRSTELALVMKHAGTYRQLKPLYDRYRKSNDKEKFLRGHESEIILFEAAARELKRLGAVPLPTTESMKTELAKLNTEKERLLTEYKTARTEAQEYDTVKQNVEALLAVPKEQEQQRRHELE</sequence>
<dbReference type="EMBL" id="CABHNW010000127">
    <property type="protein sequence ID" value="VUX39629.1"/>
    <property type="molecule type" value="Genomic_DNA"/>
</dbReference>
<name>A0A564W3Y7_9FIRM</name>
<gene>
    <name evidence="2" type="ORF">RSSSTS7063_00223</name>
</gene>
<keyword evidence="1" id="KW-0175">Coiled coil</keyword>
<evidence type="ECO:0000313" key="2">
    <source>
        <dbReference type="EMBL" id="VUX39629.1"/>
    </source>
</evidence>
<evidence type="ECO:0000313" key="3">
    <source>
        <dbReference type="Proteomes" id="UP000408482"/>
    </source>
</evidence>
<evidence type="ECO:0008006" key="4">
    <source>
        <dbReference type="Google" id="ProtNLM"/>
    </source>
</evidence>
<evidence type="ECO:0000256" key="1">
    <source>
        <dbReference type="SAM" id="Coils"/>
    </source>
</evidence>
<dbReference type="AlphaFoldDB" id="A0A564W3Y7"/>